<feature type="region of interest" description="Disordered" evidence="1">
    <location>
        <begin position="118"/>
        <end position="137"/>
    </location>
</feature>
<dbReference type="CDD" id="cd20273">
    <property type="entry name" value="Complex1_LYR_unchar"/>
    <property type="match status" value="1"/>
</dbReference>
<dbReference type="AlphaFoldDB" id="A0AAN7W4B1"/>
<dbReference type="EMBL" id="JAVRQU010000016">
    <property type="protein sequence ID" value="KAK5693972.1"/>
    <property type="molecule type" value="Genomic_DNA"/>
</dbReference>
<evidence type="ECO:0000313" key="3">
    <source>
        <dbReference type="EMBL" id="KAK5693972.1"/>
    </source>
</evidence>
<accession>A0AAN7W4B1</accession>
<evidence type="ECO:0000259" key="2">
    <source>
        <dbReference type="Pfam" id="PF05347"/>
    </source>
</evidence>
<comment type="caution">
    <text evidence="3">The sequence shown here is derived from an EMBL/GenBank/DDBJ whole genome shotgun (WGS) entry which is preliminary data.</text>
</comment>
<evidence type="ECO:0000256" key="1">
    <source>
        <dbReference type="SAM" id="MobiDB-lite"/>
    </source>
</evidence>
<dbReference type="InterPro" id="IPR046896">
    <property type="entry name" value="Cup1-like_N"/>
</dbReference>
<reference evidence="3" key="1">
    <citation type="submission" date="2023-08" db="EMBL/GenBank/DDBJ databases">
        <title>Black Yeasts Isolated from many extreme environments.</title>
        <authorList>
            <person name="Coleine C."/>
            <person name="Stajich J.E."/>
            <person name="Selbmann L."/>
        </authorList>
    </citation>
    <scope>NUCLEOTIDE SEQUENCE</scope>
    <source>
        <strain evidence="3">CCFEE 5810</strain>
    </source>
</reference>
<dbReference type="Pfam" id="PF05347">
    <property type="entry name" value="Complex1_LYR"/>
    <property type="match status" value="1"/>
</dbReference>
<feature type="domain" description="Complex 1 LYR protein" evidence="2">
    <location>
        <begin position="17"/>
        <end position="74"/>
    </location>
</feature>
<evidence type="ECO:0000313" key="4">
    <source>
        <dbReference type="Proteomes" id="UP001310594"/>
    </source>
</evidence>
<sequence>MPSYRLPRTSTAHRIAAIALYRALLSSCRALAAVEVPSCNELQNIIRNRFKQARHEQSTRRLRLAFEAGYEAIDHLDAAVAGDVPSHDYILELLAKAPTKVKQAPPVAITPETVKELKRSLHPQHSTPKPSLFDRPLPLSQLSGSRHVPVLYNAQGMPVLRLSKPQPESLSGYINHRLQIKQKRHDTRHRLTEELEMARAEDKWDEIVQQYDRGQRRARGENVWAYEVYEARNEVMGKLSDEKWKNQVMAEKMQAVVDRETEQLNFEKEQSVKTAEV</sequence>
<proteinExistence type="predicted"/>
<dbReference type="Proteomes" id="UP001310594">
    <property type="component" value="Unassembled WGS sequence"/>
</dbReference>
<protein>
    <recommendedName>
        <fullName evidence="2">Complex 1 LYR protein domain-containing protein</fullName>
    </recommendedName>
</protein>
<name>A0AAN7W4B1_9PEZI</name>
<dbReference type="InterPro" id="IPR008011">
    <property type="entry name" value="Complex1_LYR_dom"/>
</dbReference>
<gene>
    <name evidence="3" type="ORF">LTR97_009590</name>
</gene>
<organism evidence="3 4">
    <name type="scientific">Elasticomyces elasticus</name>
    <dbReference type="NCBI Taxonomy" id="574655"/>
    <lineage>
        <taxon>Eukaryota</taxon>
        <taxon>Fungi</taxon>
        <taxon>Dikarya</taxon>
        <taxon>Ascomycota</taxon>
        <taxon>Pezizomycotina</taxon>
        <taxon>Dothideomycetes</taxon>
        <taxon>Dothideomycetidae</taxon>
        <taxon>Mycosphaerellales</taxon>
        <taxon>Teratosphaeriaceae</taxon>
        <taxon>Elasticomyces</taxon>
    </lineage>
</organism>